<gene>
    <name evidence="1" type="ORF">ZT1A5_G6441</name>
</gene>
<sequence>MASDTPSPNMPCLSTGNFAAWRGDIYDLLKSKSGPAAQKEQVQQVMIMDRNGNKSNTRLSPIKPYAPATTPMRLHQVLTESGRGSDNFREVSMQAAIIICAHVRIDILQRVPMQDLMDAPRLLHHLKAIAQPFRFLDMPTELRRRVYSFLPGFPYDGQLVEVTDVTLDGLWEESREKFLAVTGKACHFEPEEMDKEEAMQIKLDGRFNIMAPISQVCSVMRADAATEIFKNSMVTFGFEQMRARHVDQVLRTWFSEVGDPHLEHIHRICLRFGSRCNFRKVIRIEANEARELEIFETISIYDNAPAMKVLAGKQYKQLLALNAGTAPATRGAAIRKMLLHDPELWATRSEDEWWVKCEPIW</sequence>
<dbReference type="Proteomes" id="UP000215453">
    <property type="component" value="Chromosome 5"/>
</dbReference>
<protein>
    <submittedName>
        <fullName evidence="1">Uncharacterized protein</fullName>
    </submittedName>
</protein>
<evidence type="ECO:0000313" key="1">
    <source>
        <dbReference type="EMBL" id="SMY24999.1"/>
    </source>
</evidence>
<proteinExistence type="predicted"/>
<name>A0A1Y6LMX5_ZYMTR</name>
<reference evidence="1 2" key="1">
    <citation type="submission" date="2016-10" db="EMBL/GenBank/DDBJ databases">
        <authorList>
            <person name="Varghese N."/>
        </authorList>
    </citation>
    <scope>NUCLEOTIDE SEQUENCE [LARGE SCALE GENOMIC DNA]</scope>
</reference>
<dbReference type="EMBL" id="LT882680">
    <property type="protein sequence ID" value="SMY24999.1"/>
    <property type="molecule type" value="Genomic_DNA"/>
</dbReference>
<organism evidence="1 2">
    <name type="scientific">Zymoseptoria tritici ST99CH_1A5</name>
    <dbReference type="NCBI Taxonomy" id="1276529"/>
    <lineage>
        <taxon>Eukaryota</taxon>
        <taxon>Fungi</taxon>
        <taxon>Dikarya</taxon>
        <taxon>Ascomycota</taxon>
        <taxon>Pezizomycotina</taxon>
        <taxon>Dothideomycetes</taxon>
        <taxon>Dothideomycetidae</taxon>
        <taxon>Mycosphaerellales</taxon>
        <taxon>Mycosphaerellaceae</taxon>
        <taxon>Zymoseptoria</taxon>
    </lineage>
</organism>
<dbReference type="AlphaFoldDB" id="A0A1Y6LMX5"/>
<evidence type="ECO:0000313" key="2">
    <source>
        <dbReference type="Proteomes" id="UP000215453"/>
    </source>
</evidence>
<accession>A0A1Y6LMX5</accession>